<keyword evidence="2" id="KW-0732">Signal</keyword>
<keyword evidence="3" id="KW-0449">Lipoprotein</keyword>
<dbReference type="STRING" id="59733.SAMN05421769_1513"/>
<dbReference type="Gene3D" id="1.20.1600.10">
    <property type="entry name" value="Outer membrane efflux proteins (OEP)"/>
    <property type="match status" value="1"/>
</dbReference>
<dbReference type="Proteomes" id="UP000184782">
    <property type="component" value="Unassembled WGS sequence"/>
</dbReference>
<feature type="signal peptide" evidence="2">
    <location>
        <begin position="1"/>
        <end position="24"/>
    </location>
</feature>
<accession>A0A1N6FQL5</accession>
<comment type="similarity">
    <text evidence="1">Belongs to the outer membrane factor (OMF) (TC 1.B.17) family.</text>
</comment>
<dbReference type="EMBL" id="FSRQ01000001">
    <property type="protein sequence ID" value="SIN97491.1"/>
    <property type="molecule type" value="Genomic_DNA"/>
</dbReference>
<evidence type="ECO:0000313" key="3">
    <source>
        <dbReference type="EMBL" id="SIN97491.1"/>
    </source>
</evidence>
<gene>
    <name evidence="3" type="ORF">SAMN05421769_1513</name>
</gene>
<dbReference type="Gene3D" id="2.20.200.10">
    <property type="entry name" value="Outer membrane efflux proteins (OEP)"/>
    <property type="match status" value="1"/>
</dbReference>
<evidence type="ECO:0000313" key="4">
    <source>
        <dbReference type="Proteomes" id="UP000184782"/>
    </source>
</evidence>
<keyword evidence="4" id="KW-1185">Reference proteome</keyword>
<sequence>MVKKISIVSVLLLTLTSCIGYKNATPEKIEALKNTSEIKANIEIPDKWIQDKETDNPDFSYQWMNELITTELEVLVKEGLAHNADIIISKEKLNQIELSMDIAGSNLYPSVNALANTSNNLVSGTHIGNLQLKANWELDLWGKNKSAEMVSVSQFYSAAFQQKMLKQSVAAMIAKAYYLNIAGQYQEQKISQYIGMTEDLKKIYLVQNKVGTANEIDLSNIESEIILLNSYLEKVKNANSQSRRSLEMLCGRYPEGLLKVNAEFSALKQEIPINFPLSLLEKRSDIMAQQFQIEASFYEVQEAKAARLPSINISAAFGAAETNVGAISNLFSNPLIKVGGGLTTPIFNGGKLKKNVEVKTSKQKQVIEEYAKSVLLAYNEVESALANLSSIEKQNVFQKQAISSLERNVDLTKKQIKIGSNNSFILLQKQRDLIKKEMNIIDLDLQQRIERINLYMALGANGLEHF</sequence>
<organism evidence="3 4">
    <name type="scientific">Chryseobacterium scophthalmum</name>
    <dbReference type="NCBI Taxonomy" id="59733"/>
    <lineage>
        <taxon>Bacteria</taxon>
        <taxon>Pseudomonadati</taxon>
        <taxon>Bacteroidota</taxon>
        <taxon>Flavobacteriia</taxon>
        <taxon>Flavobacteriales</taxon>
        <taxon>Weeksellaceae</taxon>
        <taxon>Chryseobacterium group</taxon>
        <taxon>Chryseobacterium</taxon>
    </lineage>
</organism>
<evidence type="ECO:0000256" key="1">
    <source>
        <dbReference type="ARBA" id="ARBA00007613"/>
    </source>
</evidence>
<dbReference type="InterPro" id="IPR010131">
    <property type="entry name" value="MdtP/NodT-like"/>
</dbReference>
<dbReference type="PANTHER" id="PTHR30203">
    <property type="entry name" value="OUTER MEMBRANE CATION EFFLUX PROTEIN"/>
    <property type="match status" value="1"/>
</dbReference>
<dbReference type="Pfam" id="PF02321">
    <property type="entry name" value="OEP"/>
    <property type="match status" value="2"/>
</dbReference>
<dbReference type="SUPFAM" id="SSF56954">
    <property type="entry name" value="Outer membrane efflux proteins (OEP)"/>
    <property type="match status" value="1"/>
</dbReference>
<dbReference type="RefSeq" id="WP_074229659.1">
    <property type="nucleotide sequence ID" value="NZ_FSRQ01000001.1"/>
</dbReference>
<dbReference type="AlphaFoldDB" id="A0A1N6FQL5"/>
<dbReference type="OrthoDB" id="9770517at2"/>
<protein>
    <submittedName>
        <fullName evidence="3">Efflux transporter, outer membrane factor (OMF) lipoprotein, NodT family</fullName>
    </submittedName>
</protein>
<evidence type="ECO:0000256" key="2">
    <source>
        <dbReference type="SAM" id="SignalP"/>
    </source>
</evidence>
<feature type="chain" id="PRO_5009935980" evidence="2">
    <location>
        <begin position="25"/>
        <end position="466"/>
    </location>
</feature>
<dbReference type="GO" id="GO:0015562">
    <property type="term" value="F:efflux transmembrane transporter activity"/>
    <property type="evidence" value="ECO:0007669"/>
    <property type="project" value="InterPro"/>
</dbReference>
<dbReference type="InterPro" id="IPR003423">
    <property type="entry name" value="OMP_efflux"/>
</dbReference>
<dbReference type="PROSITE" id="PS51257">
    <property type="entry name" value="PROKAR_LIPOPROTEIN"/>
    <property type="match status" value="1"/>
</dbReference>
<proteinExistence type="inferred from homology"/>
<reference evidence="4" key="1">
    <citation type="submission" date="2016-12" db="EMBL/GenBank/DDBJ databases">
        <authorList>
            <person name="Varghese N."/>
            <person name="Submissions S."/>
        </authorList>
    </citation>
    <scope>NUCLEOTIDE SEQUENCE [LARGE SCALE GENOMIC DNA]</scope>
    <source>
        <strain evidence="4">DSM 16779</strain>
    </source>
</reference>
<name>A0A1N6FQL5_9FLAO</name>